<dbReference type="SMART" id="SM00448">
    <property type="entry name" value="REC"/>
    <property type="match status" value="1"/>
</dbReference>
<evidence type="ECO:0000256" key="4">
    <source>
        <dbReference type="ARBA" id="ARBA00023163"/>
    </source>
</evidence>
<feature type="modified residue" description="4-aspartylphosphate" evidence="6">
    <location>
        <position position="52"/>
    </location>
</feature>
<keyword evidence="6" id="KW-0597">Phosphoprotein</keyword>
<keyword evidence="2" id="KW-0805">Transcription regulation</keyword>
<dbReference type="GO" id="GO:0005829">
    <property type="term" value="C:cytosol"/>
    <property type="evidence" value="ECO:0007669"/>
    <property type="project" value="TreeGrafter"/>
</dbReference>
<reference evidence="10" key="1">
    <citation type="submission" date="2021-06" db="EMBL/GenBank/DDBJ databases">
        <title>Description of novel taxa of the family Lachnospiraceae.</title>
        <authorList>
            <person name="Chaplin A.V."/>
            <person name="Sokolova S.R."/>
            <person name="Pikina A.P."/>
            <person name="Korzhanova M."/>
            <person name="Belova V."/>
            <person name="Korostin D."/>
            <person name="Efimov B.A."/>
        </authorList>
    </citation>
    <scope>NUCLEOTIDE SEQUENCE</scope>
    <source>
        <strain evidence="10">ASD5720</strain>
    </source>
</reference>
<evidence type="ECO:0000259" key="8">
    <source>
        <dbReference type="PROSITE" id="PS50110"/>
    </source>
</evidence>
<dbReference type="SMART" id="SM00862">
    <property type="entry name" value="Trans_reg_C"/>
    <property type="match status" value="1"/>
</dbReference>
<evidence type="ECO:0000313" key="10">
    <source>
        <dbReference type="EMBL" id="MBU9734898.1"/>
    </source>
</evidence>
<dbReference type="Pfam" id="PF00486">
    <property type="entry name" value="Trans_reg_C"/>
    <property type="match status" value="1"/>
</dbReference>
<dbReference type="EMBL" id="JAHQCW010000001">
    <property type="protein sequence ID" value="MBU9734898.1"/>
    <property type="molecule type" value="Genomic_DNA"/>
</dbReference>
<dbReference type="GO" id="GO:0000976">
    <property type="term" value="F:transcription cis-regulatory region binding"/>
    <property type="evidence" value="ECO:0007669"/>
    <property type="project" value="TreeGrafter"/>
</dbReference>
<dbReference type="PROSITE" id="PS50110">
    <property type="entry name" value="RESPONSE_REGULATORY"/>
    <property type="match status" value="1"/>
</dbReference>
<evidence type="ECO:0000256" key="1">
    <source>
        <dbReference type="ARBA" id="ARBA00018672"/>
    </source>
</evidence>
<dbReference type="GO" id="GO:0000156">
    <property type="term" value="F:phosphorelay response regulator activity"/>
    <property type="evidence" value="ECO:0007669"/>
    <property type="project" value="TreeGrafter"/>
</dbReference>
<dbReference type="InterPro" id="IPR036388">
    <property type="entry name" value="WH-like_DNA-bd_sf"/>
</dbReference>
<evidence type="ECO:0000256" key="6">
    <source>
        <dbReference type="PROSITE-ProRule" id="PRU00169"/>
    </source>
</evidence>
<evidence type="ECO:0000256" key="5">
    <source>
        <dbReference type="ARBA" id="ARBA00024867"/>
    </source>
</evidence>
<dbReference type="InterPro" id="IPR001867">
    <property type="entry name" value="OmpR/PhoB-type_DNA-bd"/>
</dbReference>
<dbReference type="Gene3D" id="3.40.50.2300">
    <property type="match status" value="1"/>
</dbReference>
<evidence type="ECO:0000313" key="11">
    <source>
        <dbReference type="Proteomes" id="UP000712157"/>
    </source>
</evidence>
<dbReference type="GO" id="GO:0006355">
    <property type="term" value="P:regulation of DNA-templated transcription"/>
    <property type="evidence" value="ECO:0007669"/>
    <property type="project" value="InterPro"/>
</dbReference>
<dbReference type="Gene3D" id="6.10.250.690">
    <property type="match status" value="1"/>
</dbReference>
<accession>A0A949NF99</accession>
<dbReference type="RefSeq" id="WP_238720163.1">
    <property type="nucleotide sequence ID" value="NZ_JAHQCW010000001.1"/>
</dbReference>
<feature type="domain" description="Response regulatory" evidence="8">
    <location>
        <begin position="4"/>
        <end position="116"/>
    </location>
</feature>
<dbReference type="Gene3D" id="1.10.10.10">
    <property type="entry name" value="Winged helix-like DNA-binding domain superfamily/Winged helix DNA-binding domain"/>
    <property type="match status" value="1"/>
</dbReference>
<dbReference type="PANTHER" id="PTHR48111:SF2">
    <property type="entry name" value="RESPONSE REGULATOR SAER"/>
    <property type="match status" value="1"/>
</dbReference>
<dbReference type="SUPFAM" id="SSF52172">
    <property type="entry name" value="CheY-like"/>
    <property type="match status" value="1"/>
</dbReference>
<comment type="function">
    <text evidence="5">May play the central regulatory role in sporulation. It may be an element of the effector pathway responsible for the activation of sporulation genes in response to nutritional stress. Spo0A may act in concert with spo0H (a sigma factor) to control the expression of some genes that are critical to the sporulation process.</text>
</comment>
<dbReference type="GO" id="GO:0032993">
    <property type="term" value="C:protein-DNA complex"/>
    <property type="evidence" value="ECO:0007669"/>
    <property type="project" value="TreeGrafter"/>
</dbReference>
<name>A0A949NF99_9FIRM</name>
<feature type="domain" description="OmpR/PhoB-type" evidence="9">
    <location>
        <begin position="126"/>
        <end position="224"/>
    </location>
</feature>
<evidence type="ECO:0000256" key="2">
    <source>
        <dbReference type="ARBA" id="ARBA00023015"/>
    </source>
</evidence>
<evidence type="ECO:0000256" key="3">
    <source>
        <dbReference type="ARBA" id="ARBA00023125"/>
    </source>
</evidence>
<sequence length="225" mass="25858">MDGRLLIVDDEEDILSVLKEYFQYLGYTVYTAGSGALALEKLKYHPDLILLDINLPDVDGMQICRQIRDYVSCPILFLSARVQEEDRIRGFASGGDDYILKPFQIRELGARVAAHLRREARNTADSAVRFFGKLAVDYSRRTVRYEETPVSLTKTEFDIVELLSEQSGQIYDRERIYEKIRGFDADGDSSVIAEHIRRIRGKLKTVSGEEYIRTVWGVGYQWCVK</sequence>
<organism evidence="10 11">
    <name type="scientific">Diplocloster agilis</name>
    <dbReference type="NCBI Taxonomy" id="2850323"/>
    <lineage>
        <taxon>Bacteria</taxon>
        <taxon>Bacillati</taxon>
        <taxon>Bacillota</taxon>
        <taxon>Clostridia</taxon>
        <taxon>Lachnospirales</taxon>
        <taxon>Lachnospiraceae</taxon>
        <taxon>Diplocloster</taxon>
    </lineage>
</organism>
<dbReference type="Proteomes" id="UP000712157">
    <property type="component" value="Unassembled WGS sequence"/>
</dbReference>
<evidence type="ECO:0000259" key="9">
    <source>
        <dbReference type="PROSITE" id="PS51755"/>
    </source>
</evidence>
<dbReference type="CDD" id="cd17574">
    <property type="entry name" value="REC_OmpR"/>
    <property type="match status" value="1"/>
</dbReference>
<gene>
    <name evidence="10" type="ORF">KTH89_00020</name>
</gene>
<protein>
    <recommendedName>
        <fullName evidence="1">Stage 0 sporulation protein A homolog</fullName>
    </recommendedName>
</protein>
<dbReference type="PROSITE" id="PS51755">
    <property type="entry name" value="OMPR_PHOB"/>
    <property type="match status" value="1"/>
</dbReference>
<dbReference type="CDD" id="cd00383">
    <property type="entry name" value="trans_reg_C"/>
    <property type="match status" value="1"/>
</dbReference>
<dbReference type="PANTHER" id="PTHR48111">
    <property type="entry name" value="REGULATOR OF RPOS"/>
    <property type="match status" value="1"/>
</dbReference>
<evidence type="ECO:0000256" key="7">
    <source>
        <dbReference type="PROSITE-ProRule" id="PRU01091"/>
    </source>
</evidence>
<keyword evidence="4" id="KW-0804">Transcription</keyword>
<keyword evidence="3 7" id="KW-0238">DNA-binding</keyword>
<dbReference type="AlphaFoldDB" id="A0A949NF99"/>
<dbReference type="InterPro" id="IPR011006">
    <property type="entry name" value="CheY-like_superfamily"/>
</dbReference>
<keyword evidence="11" id="KW-1185">Reference proteome</keyword>
<dbReference type="InterPro" id="IPR001789">
    <property type="entry name" value="Sig_transdc_resp-reg_receiver"/>
</dbReference>
<proteinExistence type="predicted"/>
<feature type="DNA-binding region" description="OmpR/PhoB-type" evidence="7">
    <location>
        <begin position="126"/>
        <end position="224"/>
    </location>
</feature>
<dbReference type="Pfam" id="PF00072">
    <property type="entry name" value="Response_reg"/>
    <property type="match status" value="1"/>
</dbReference>
<comment type="caution">
    <text evidence="10">The sequence shown here is derived from an EMBL/GenBank/DDBJ whole genome shotgun (WGS) entry which is preliminary data.</text>
</comment>
<dbReference type="InterPro" id="IPR039420">
    <property type="entry name" value="WalR-like"/>
</dbReference>